<dbReference type="GO" id="GO:0019236">
    <property type="term" value="P:response to pheromone"/>
    <property type="evidence" value="ECO:0007669"/>
    <property type="project" value="UniProtKB-KW"/>
</dbReference>
<keyword evidence="12 13" id="KW-0807">Transducer</keyword>
<feature type="transmembrane region" description="Helical" evidence="13">
    <location>
        <begin position="131"/>
        <end position="156"/>
    </location>
</feature>
<evidence type="ECO:0000256" key="2">
    <source>
        <dbReference type="ARBA" id="ARBA00004651"/>
    </source>
</evidence>
<keyword evidence="8 13" id="KW-0297">G-protein coupled receptor</keyword>
<dbReference type="GeneID" id="110197420"/>
<dbReference type="Proteomes" id="UP000515140">
    <property type="component" value="Unplaced"/>
</dbReference>
<dbReference type="GO" id="GO:0016503">
    <property type="term" value="F:pheromone receptor activity"/>
    <property type="evidence" value="ECO:0007669"/>
    <property type="project" value="InterPro"/>
</dbReference>
<name>A0A6P5J7I4_PHACI</name>
<dbReference type="SUPFAM" id="SSF81321">
    <property type="entry name" value="Family A G protein-coupled receptor-like"/>
    <property type="match status" value="1"/>
</dbReference>
<protein>
    <recommendedName>
        <fullName evidence="13">Vomeronasal type-1 receptor</fullName>
    </recommendedName>
</protein>
<feature type="transmembrane region" description="Helical" evidence="13">
    <location>
        <begin position="176"/>
        <end position="203"/>
    </location>
</feature>
<reference evidence="16" key="1">
    <citation type="submission" date="2025-08" db="UniProtKB">
        <authorList>
            <consortium name="RefSeq"/>
        </authorList>
    </citation>
    <scope>IDENTIFICATION</scope>
    <source>
        <tissue evidence="16">Spleen</tissue>
    </source>
</reference>
<keyword evidence="11" id="KW-0325">Glycoprotein</keyword>
<evidence type="ECO:0000256" key="13">
    <source>
        <dbReference type="RuleBase" id="RU364061"/>
    </source>
</evidence>
<evidence type="ECO:0000256" key="5">
    <source>
        <dbReference type="ARBA" id="ARBA00022507"/>
    </source>
</evidence>
<dbReference type="Gene3D" id="1.20.1070.10">
    <property type="entry name" value="Rhodopsin 7-helix transmembrane proteins"/>
    <property type="match status" value="1"/>
</dbReference>
<evidence type="ECO:0000256" key="4">
    <source>
        <dbReference type="ARBA" id="ARBA00022475"/>
    </source>
</evidence>
<gene>
    <name evidence="16" type="primary">LOC110197420</name>
</gene>
<evidence type="ECO:0000259" key="14">
    <source>
        <dbReference type="PROSITE" id="PS50262"/>
    </source>
</evidence>
<evidence type="ECO:0000256" key="6">
    <source>
        <dbReference type="ARBA" id="ARBA00022692"/>
    </source>
</evidence>
<evidence type="ECO:0000256" key="1">
    <source>
        <dbReference type="ARBA" id="ARBA00003878"/>
    </source>
</evidence>
<dbReference type="RefSeq" id="XP_020826989.1">
    <property type="nucleotide sequence ID" value="XM_020971330.1"/>
</dbReference>
<dbReference type="InParanoid" id="A0A6P5J7I4"/>
<evidence type="ECO:0000256" key="12">
    <source>
        <dbReference type="ARBA" id="ARBA00023224"/>
    </source>
</evidence>
<proteinExistence type="inferred from homology"/>
<feature type="domain" description="G-protein coupled receptors family 1 profile" evidence="14">
    <location>
        <begin position="22"/>
        <end position="282"/>
    </location>
</feature>
<evidence type="ECO:0000256" key="10">
    <source>
        <dbReference type="ARBA" id="ARBA00023170"/>
    </source>
</evidence>
<evidence type="ECO:0000256" key="9">
    <source>
        <dbReference type="ARBA" id="ARBA00023136"/>
    </source>
</evidence>
<evidence type="ECO:0000256" key="8">
    <source>
        <dbReference type="ARBA" id="ARBA00023040"/>
    </source>
</evidence>
<dbReference type="Pfam" id="PF03402">
    <property type="entry name" value="V1R"/>
    <property type="match status" value="2"/>
</dbReference>
<dbReference type="PRINTS" id="PR01534">
    <property type="entry name" value="VOMERONASL1R"/>
</dbReference>
<evidence type="ECO:0000256" key="3">
    <source>
        <dbReference type="ARBA" id="ARBA00010663"/>
    </source>
</evidence>
<feature type="transmembrane region" description="Helical" evidence="13">
    <location>
        <begin position="317"/>
        <end position="342"/>
    </location>
</feature>
<feature type="transmembrane region" description="Helical" evidence="13">
    <location>
        <begin position="6"/>
        <end position="30"/>
    </location>
</feature>
<evidence type="ECO:0000313" key="16">
    <source>
        <dbReference type="RefSeq" id="XP_020826989.1"/>
    </source>
</evidence>
<keyword evidence="4 13" id="KW-1003">Cell membrane</keyword>
<comment type="function">
    <text evidence="1">Putative pheromone receptor.</text>
</comment>
<sequence length="343" mass="38550">MIPSNICFGLVLLFQTGVGVLANLFLLSLYSFSFLISHIGKPINLIIVHLILANIIMLLSKGGPETVIALSGENFLNDIGCKLVFFFHRVSQALSICFTCYLCNFQAIILSPPGSRWAKFKARASEHIMPFCIFCCIFNLLIEIPVIVSLTGPRTLNNRTYEFNFSHCSLLRHIDAYWILATLRNVLCIGLLLWAGGNMVFLLRRHHQQVQSIHSTILSARASPEVKATQIILQLVSTFVFFYLLSSIVSICVNHFYQHRFWLLPVNAFLNLCFPTFSPFVLIPPGTIICPGFCQGQTIHSTSLSARASPEVKAAQTVLQLVSTFLFFYLLSSIFVICNSYFY</sequence>
<dbReference type="GO" id="GO:0005886">
    <property type="term" value="C:plasma membrane"/>
    <property type="evidence" value="ECO:0007669"/>
    <property type="project" value="UniProtKB-SubCell"/>
</dbReference>
<dbReference type="AlphaFoldDB" id="A0A6P5J7I4"/>
<evidence type="ECO:0000256" key="11">
    <source>
        <dbReference type="ARBA" id="ARBA00023180"/>
    </source>
</evidence>
<evidence type="ECO:0000256" key="7">
    <source>
        <dbReference type="ARBA" id="ARBA00022989"/>
    </source>
</evidence>
<organism evidence="15 16">
    <name type="scientific">Phascolarctos cinereus</name>
    <name type="common">Koala</name>
    <dbReference type="NCBI Taxonomy" id="38626"/>
    <lineage>
        <taxon>Eukaryota</taxon>
        <taxon>Metazoa</taxon>
        <taxon>Chordata</taxon>
        <taxon>Craniata</taxon>
        <taxon>Vertebrata</taxon>
        <taxon>Euteleostomi</taxon>
        <taxon>Mammalia</taxon>
        <taxon>Metatheria</taxon>
        <taxon>Diprotodontia</taxon>
        <taxon>Phascolarctidae</taxon>
        <taxon>Phascolarctos</taxon>
    </lineage>
</organism>
<dbReference type="PANTHER" id="PTHR24062">
    <property type="entry name" value="VOMERONASAL TYPE-1 RECEPTOR"/>
    <property type="match status" value="1"/>
</dbReference>
<dbReference type="KEGG" id="pcw:110197420"/>
<keyword evidence="15" id="KW-1185">Reference proteome</keyword>
<comment type="similarity">
    <text evidence="3 13">Belongs to the G-protein coupled receptor 1 family.</text>
</comment>
<keyword evidence="9 13" id="KW-0472">Membrane</keyword>
<keyword evidence="10 13" id="KW-0675">Receptor</keyword>
<feature type="transmembrane region" description="Helical" evidence="13">
    <location>
        <begin position="231"/>
        <end position="257"/>
    </location>
</feature>
<keyword evidence="5 13" id="KW-0589">Pheromone response</keyword>
<accession>A0A6P5J7I4</accession>
<dbReference type="InterPro" id="IPR017452">
    <property type="entry name" value="GPCR_Rhodpsn_7TM"/>
</dbReference>
<evidence type="ECO:0000313" key="15">
    <source>
        <dbReference type="Proteomes" id="UP000515140"/>
    </source>
</evidence>
<comment type="subcellular location">
    <subcellularLocation>
        <location evidence="2 13">Cell membrane</location>
        <topology evidence="2 13">Multi-pass membrane protein</topology>
    </subcellularLocation>
</comment>
<feature type="transmembrane region" description="Helical" evidence="13">
    <location>
        <begin position="42"/>
        <end position="60"/>
    </location>
</feature>
<dbReference type="FunFam" id="1.20.1070.10:FF:000033">
    <property type="entry name" value="Vomeronasal type-1 receptor"/>
    <property type="match status" value="1"/>
</dbReference>
<keyword evidence="7 13" id="KW-1133">Transmembrane helix</keyword>
<dbReference type="PROSITE" id="PS50262">
    <property type="entry name" value="G_PROTEIN_RECEP_F1_2"/>
    <property type="match status" value="1"/>
</dbReference>
<feature type="transmembrane region" description="Helical" evidence="13">
    <location>
        <begin position="92"/>
        <end position="110"/>
    </location>
</feature>
<dbReference type="GO" id="GO:0007606">
    <property type="term" value="P:sensory perception of chemical stimulus"/>
    <property type="evidence" value="ECO:0007669"/>
    <property type="project" value="UniProtKB-ARBA"/>
</dbReference>
<dbReference type="InterPro" id="IPR004072">
    <property type="entry name" value="Vmron_rcpt_1"/>
</dbReference>
<keyword evidence="6 13" id="KW-0812">Transmembrane</keyword>